<accession>A0A8J9VR43</accession>
<dbReference type="OrthoDB" id="2194416at2759"/>
<dbReference type="PROSITE" id="PS50878">
    <property type="entry name" value="RT_POL"/>
    <property type="match status" value="1"/>
</dbReference>
<feature type="compositionally biased region" description="Polar residues" evidence="2">
    <location>
        <begin position="68"/>
        <end position="78"/>
    </location>
</feature>
<feature type="region of interest" description="Disordered" evidence="2">
    <location>
        <begin position="1"/>
        <end position="93"/>
    </location>
</feature>
<dbReference type="PANTHER" id="PTHR35450">
    <property type="entry name" value="REVERSE TRANSCRIPTASE DOMAIN-CONTAINING PROTEIN"/>
    <property type="match status" value="1"/>
</dbReference>
<organism evidence="4 5">
    <name type="scientific">Brenthis ino</name>
    <name type="common">lesser marbled fritillary</name>
    <dbReference type="NCBI Taxonomy" id="405034"/>
    <lineage>
        <taxon>Eukaryota</taxon>
        <taxon>Metazoa</taxon>
        <taxon>Ecdysozoa</taxon>
        <taxon>Arthropoda</taxon>
        <taxon>Hexapoda</taxon>
        <taxon>Insecta</taxon>
        <taxon>Pterygota</taxon>
        <taxon>Neoptera</taxon>
        <taxon>Endopterygota</taxon>
        <taxon>Lepidoptera</taxon>
        <taxon>Glossata</taxon>
        <taxon>Ditrysia</taxon>
        <taxon>Papilionoidea</taxon>
        <taxon>Nymphalidae</taxon>
        <taxon>Heliconiinae</taxon>
        <taxon>Argynnini</taxon>
        <taxon>Brenthis</taxon>
    </lineage>
</organism>
<gene>
    <name evidence="4" type="ORF">BINO364_LOCUS16786</name>
</gene>
<evidence type="ECO:0000259" key="3">
    <source>
        <dbReference type="PROSITE" id="PS50878"/>
    </source>
</evidence>
<evidence type="ECO:0000313" key="5">
    <source>
        <dbReference type="Proteomes" id="UP000838878"/>
    </source>
</evidence>
<dbReference type="AlphaFoldDB" id="A0A8J9VR43"/>
<feature type="region of interest" description="Disordered" evidence="2">
    <location>
        <begin position="194"/>
        <end position="215"/>
    </location>
</feature>
<feature type="coiled-coil region" evidence="1">
    <location>
        <begin position="506"/>
        <end position="540"/>
    </location>
</feature>
<sequence>MKRQLRNTRIGSLPGGDRRGTPGADAGRDSIRAVSDSLLNRRAEVGVPEHVTAEPRGGGETGDALQSREFTPTQHSAGSSVTTTSTSINEDKKKKWSTEEMEELIYCYFKAKLEGPGYIARLQQLFCNRNPDNPKIHKFNGNTLSNQARRIIKQNVLPKNTLDTIQKTIENQSQLAQNSIIPITENSDVLTAVTRSSSTNQSQQSSSSNIETQNTEIFYGDRRRRWTQQEEEELMFCYFKAKYEATEYISRLEQLFKQRNPNNPKIHRFNGNTISNQARRILKQNLISQELLNRIKRNAENDAQQSHPNDANAHTNTTSTLVLDNTIAETNEQDSSNIQSSSRSVSVMAQCPVTYGNDEEANPLVVQFLQCLAETKEIPIEERDYLPKAKINRQFLQNLTVIDNYLPTILASNCTLRDTNDIIYSAARTLIVNNNQHPYSPSSTIKPHTDPPWKNRIKVKIERLRKELGQMVEISRGVNSRKMMKIKDKLYAKYNIQNEIEHKSREEILKQRIKALAGRIKRYEEINSRKQQNKMFTEDEHRLYRSLDSKKENIDVKIPSKRNTEEFWTNILSQPVEYNHQAEWILDMEQSNNNITTSSSEEITTEQIKHSLSKMLNWKAPGQDKVQNYYLKYFTKMHDHLAMLYTRVLKWEEPLEDWLTTGKVILIPKNEDTENPKNWRPIACLPSMYKLLTSILSDQLYAHCLGNNIMAPEQRGCRRGARGCKDHLMLNKAILEDAHEAQKNLSMRCIDYQKAFDSISHEWLLRVLDIYRCPPVIKNFLERAMPKWKVIMTAKGSTDSYTTEPIYVRRGIFQGDSLSPLLFCLALNPISTILGKYQKKGYHLRDSVWINHLVYMDDLKVYANNKTNLKILLDSVEIFTTDIGMSFGLDKCNILHITAGYRNHTDGNEHVLLNGNTFK</sequence>
<keyword evidence="1" id="KW-0175">Coiled coil</keyword>
<keyword evidence="5" id="KW-1185">Reference proteome</keyword>
<evidence type="ECO:0000313" key="4">
    <source>
        <dbReference type="EMBL" id="CAH0732035.1"/>
    </source>
</evidence>
<name>A0A8J9VR43_9NEOP</name>
<dbReference type="InterPro" id="IPR000477">
    <property type="entry name" value="RT_dom"/>
</dbReference>
<feature type="domain" description="Reverse transcriptase" evidence="3">
    <location>
        <begin position="648"/>
        <end position="918"/>
    </location>
</feature>
<feature type="compositionally biased region" description="Low complexity" evidence="2">
    <location>
        <begin position="196"/>
        <end position="215"/>
    </location>
</feature>
<dbReference type="GO" id="GO:0071897">
    <property type="term" value="P:DNA biosynthetic process"/>
    <property type="evidence" value="ECO:0007669"/>
    <property type="project" value="UniProtKB-ARBA"/>
</dbReference>
<proteinExistence type="predicted"/>
<evidence type="ECO:0000256" key="1">
    <source>
        <dbReference type="SAM" id="Coils"/>
    </source>
</evidence>
<dbReference type="SUPFAM" id="SSF56672">
    <property type="entry name" value="DNA/RNA polymerases"/>
    <property type="match status" value="1"/>
</dbReference>
<dbReference type="CDD" id="cd01650">
    <property type="entry name" value="RT_nLTR_like"/>
    <property type="match status" value="1"/>
</dbReference>
<dbReference type="EMBL" id="OV170229">
    <property type="protein sequence ID" value="CAH0732035.1"/>
    <property type="molecule type" value="Genomic_DNA"/>
</dbReference>
<evidence type="ECO:0000256" key="2">
    <source>
        <dbReference type="SAM" id="MobiDB-lite"/>
    </source>
</evidence>
<feature type="non-terminal residue" evidence="4">
    <location>
        <position position="919"/>
    </location>
</feature>
<dbReference type="Pfam" id="PF00078">
    <property type="entry name" value="RVT_1"/>
    <property type="match status" value="1"/>
</dbReference>
<dbReference type="InterPro" id="IPR043502">
    <property type="entry name" value="DNA/RNA_pol_sf"/>
</dbReference>
<reference evidence="4" key="1">
    <citation type="submission" date="2021-12" db="EMBL/GenBank/DDBJ databases">
        <authorList>
            <person name="Martin H S."/>
        </authorList>
    </citation>
    <scope>NUCLEOTIDE SEQUENCE</scope>
</reference>
<dbReference type="Proteomes" id="UP000838878">
    <property type="component" value="Chromosome 9"/>
</dbReference>
<protein>
    <recommendedName>
        <fullName evidence="3">Reverse transcriptase domain-containing protein</fullName>
    </recommendedName>
</protein>
<feature type="compositionally biased region" description="Basic and acidic residues" evidence="2">
    <location>
        <begin position="16"/>
        <end position="31"/>
    </location>
</feature>
<dbReference type="PANTHER" id="PTHR35450:SF2">
    <property type="entry name" value="REVERSE TRANSCRIPTASE DOMAIN-CONTAINING PROTEIN"/>
    <property type="match status" value="1"/>
</dbReference>